<dbReference type="InterPro" id="IPR004541">
    <property type="entry name" value="Transl_elong_EFTu/EF1A_bac/org"/>
</dbReference>
<comment type="subunit">
    <text evidence="12">(Microbial infection) Upon infection by bacteriophage Qbeta, part of the viral RNA-dependent RNA polymerase complex, the other subunits are the viral replicase catalytic subunit (AC P14647), host ribosomal protein S1 and EF-Ts.</text>
</comment>
<dbReference type="NCBIfam" id="NF000766">
    <property type="entry name" value="PRK00049.1"/>
    <property type="match status" value="1"/>
</dbReference>
<evidence type="ECO:0000256" key="6">
    <source>
        <dbReference type="ARBA" id="ARBA00022842"/>
    </source>
</evidence>
<keyword evidence="5 13" id="KW-0378">Hydrolase</keyword>
<keyword evidence="16" id="KW-1185">Reference proteome</keyword>
<dbReference type="GO" id="GO:0005525">
    <property type="term" value="F:GTP binding"/>
    <property type="evidence" value="ECO:0007669"/>
    <property type="project" value="UniProtKB-UniRule"/>
</dbReference>
<dbReference type="CDD" id="cd03707">
    <property type="entry name" value="EFTU_III"/>
    <property type="match status" value="1"/>
</dbReference>
<dbReference type="InterPro" id="IPR031157">
    <property type="entry name" value="G_TR_CS"/>
</dbReference>
<dbReference type="InterPro" id="IPR004161">
    <property type="entry name" value="EFTu-like_2"/>
</dbReference>
<evidence type="ECO:0000256" key="7">
    <source>
        <dbReference type="ARBA" id="ARBA00022917"/>
    </source>
</evidence>
<dbReference type="PANTHER" id="PTHR43721:SF22">
    <property type="entry name" value="ELONGATION FACTOR TU, MITOCHONDRIAL"/>
    <property type="match status" value="1"/>
</dbReference>
<dbReference type="Proteomes" id="UP000053464">
    <property type="component" value="Unassembled WGS sequence"/>
</dbReference>
<evidence type="ECO:0000259" key="14">
    <source>
        <dbReference type="PROSITE" id="PS51722"/>
    </source>
</evidence>
<dbReference type="GO" id="GO:0000287">
    <property type="term" value="F:magnesium ion binding"/>
    <property type="evidence" value="ECO:0007669"/>
    <property type="project" value="UniProtKB-UniRule"/>
</dbReference>
<dbReference type="CDD" id="cd01884">
    <property type="entry name" value="EF_Tu"/>
    <property type="match status" value="1"/>
</dbReference>
<comment type="caution">
    <text evidence="15">The sequence shown here is derived from an EMBL/GenBank/DDBJ whole genome shotgun (WGS) entry which is preliminary data.</text>
</comment>
<dbReference type="CDD" id="cd03697">
    <property type="entry name" value="EFTU_II"/>
    <property type="match status" value="1"/>
</dbReference>
<comment type="function">
    <text evidence="10">May play an important regulatory role in cell growth and in the bacterial response to nutrient deprivation.</text>
</comment>
<proteinExistence type="inferred from homology"/>
<feature type="binding site" evidence="13">
    <location>
        <begin position="19"/>
        <end position="26"/>
    </location>
    <ligand>
        <name>GTP</name>
        <dbReference type="ChEBI" id="CHEBI:37565"/>
    </ligand>
</feature>
<dbReference type="NCBIfam" id="NF009373">
    <property type="entry name" value="PRK12736.1"/>
    <property type="match status" value="1"/>
</dbReference>
<dbReference type="PANTHER" id="PTHR43721">
    <property type="entry name" value="ELONGATION FACTOR TU-RELATED"/>
    <property type="match status" value="1"/>
</dbReference>
<dbReference type="HAMAP" id="MF_00118_B">
    <property type="entry name" value="EF_Tu_B"/>
    <property type="match status" value="1"/>
</dbReference>
<dbReference type="AlphaFoldDB" id="A0A0G9MYR5"/>
<evidence type="ECO:0000256" key="13">
    <source>
        <dbReference type="HAMAP-Rule" id="MF_00118"/>
    </source>
</evidence>
<dbReference type="InterPro" id="IPR033720">
    <property type="entry name" value="EFTU_2"/>
</dbReference>
<organism evidence="15 16">
    <name type="scientific">Aurantiacibacter luteus</name>
    <dbReference type="NCBI Taxonomy" id="1581420"/>
    <lineage>
        <taxon>Bacteria</taxon>
        <taxon>Pseudomonadati</taxon>
        <taxon>Pseudomonadota</taxon>
        <taxon>Alphaproteobacteria</taxon>
        <taxon>Sphingomonadales</taxon>
        <taxon>Erythrobacteraceae</taxon>
        <taxon>Aurantiacibacter</taxon>
    </lineage>
</organism>
<dbReference type="InterPro" id="IPR004160">
    <property type="entry name" value="Transl_elong_EFTu/EF1A_C"/>
</dbReference>
<dbReference type="PROSITE" id="PS00301">
    <property type="entry name" value="G_TR_1"/>
    <property type="match status" value="1"/>
</dbReference>
<comment type="similarity">
    <text evidence="1 13">Belongs to the TRAFAC class translation factor GTPase superfamily. Classic translation factor GTPase family. EF-Tu/EF-1A subfamily.</text>
</comment>
<comment type="catalytic activity">
    <reaction evidence="13">
        <text>GTP + H2O = GDP + phosphate + H(+)</text>
        <dbReference type="Rhea" id="RHEA:19669"/>
        <dbReference type="ChEBI" id="CHEBI:15377"/>
        <dbReference type="ChEBI" id="CHEBI:15378"/>
        <dbReference type="ChEBI" id="CHEBI:37565"/>
        <dbReference type="ChEBI" id="CHEBI:43474"/>
        <dbReference type="ChEBI" id="CHEBI:58189"/>
        <dbReference type="EC" id="3.6.5.3"/>
    </reaction>
</comment>
<evidence type="ECO:0000313" key="15">
    <source>
        <dbReference type="EMBL" id="KLE35886.1"/>
    </source>
</evidence>
<dbReference type="RefSeq" id="WP_047003290.1">
    <property type="nucleotide sequence ID" value="NZ_LBHB01000001.1"/>
</dbReference>
<keyword evidence="8 13" id="KW-0342">GTP-binding</keyword>
<dbReference type="PROSITE" id="PS51722">
    <property type="entry name" value="G_TR_2"/>
    <property type="match status" value="1"/>
</dbReference>
<dbReference type="InterPro" id="IPR009000">
    <property type="entry name" value="Transl_B-barrel_sf"/>
</dbReference>
<dbReference type="OrthoDB" id="9804504at2"/>
<dbReference type="InterPro" id="IPR009001">
    <property type="entry name" value="Transl_elong_EF1A/Init_IF2_C"/>
</dbReference>
<reference evidence="15 16" key="1">
    <citation type="submission" date="2015-04" db="EMBL/GenBank/DDBJ databases">
        <title>The draft genome sequence of Erythrobacter luteus KA37.</title>
        <authorList>
            <person name="Zhuang L."/>
            <person name="Liu Y."/>
            <person name="Shao Z."/>
        </authorList>
    </citation>
    <scope>NUCLEOTIDE SEQUENCE [LARGE SCALE GENOMIC DNA]</scope>
    <source>
        <strain evidence="15 16">KA37</strain>
    </source>
</reference>
<dbReference type="Pfam" id="PF03143">
    <property type="entry name" value="GTP_EFTU_D3"/>
    <property type="match status" value="1"/>
</dbReference>
<dbReference type="SUPFAM" id="SSF52540">
    <property type="entry name" value="P-loop containing nucleoside triphosphate hydrolases"/>
    <property type="match status" value="1"/>
</dbReference>
<accession>A0A0G9MYR5</accession>
<evidence type="ECO:0000256" key="3">
    <source>
        <dbReference type="ARBA" id="ARBA00022741"/>
    </source>
</evidence>
<dbReference type="InterPro" id="IPR005225">
    <property type="entry name" value="Small_GTP-bd"/>
</dbReference>
<dbReference type="InterPro" id="IPR050055">
    <property type="entry name" value="EF-Tu_GTPase"/>
</dbReference>
<comment type="subunit">
    <text evidence="11">Monomer. Heterotetramer composed of two EF-Ts.EF-Tu dimer complexes.</text>
</comment>
<dbReference type="Pfam" id="PF03144">
    <property type="entry name" value="GTP_EFTU_D2"/>
    <property type="match status" value="1"/>
</dbReference>
<keyword evidence="4 13" id="KW-0251">Elongation factor</keyword>
<dbReference type="InterPro" id="IPR000795">
    <property type="entry name" value="T_Tr_GTP-bd_dom"/>
</dbReference>
<dbReference type="FunFam" id="3.40.50.300:FF:000003">
    <property type="entry name" value="Elongation factor Tu"/>
    <property type="match status" value="1"/>
</dbReference>
<evidence type="ECO:0000256" key="10">
    <source>
        <dbReference type="ARBA" id="ARBA00058140"/>
    </source>
</evidence>
<sequence>MGKAKFERNKPHCNIGTIGHVDHGKTTLTAAITKVMAEVNGGEAVDFANIDKAPEERERGITISTAHVEYETEARHYAHVDCPGHADYVKNMITGAAQMDGAILVVNAADGPMPQTREHILLARQVGVPALVVYMNKVDQVDDEEILELVELEVRELLSSYDFDGDNIAIVKGSALAALEGRDDEIGKNSIIELMNAVDEHIPQPERPVDQAFLMPIEDVFSISGRGTVVTGRVETGVVNVGDEIEIIGIRDTQKTTVTGVEMFRKLLDRGEAGDNIGALLRGTGRDDVERGQVLAKPGTVNPHTDFDAEVYVLSKDEGGRHTPFFANYRPQFYFRTTDVTGEVVLPEGTEMVMPGDNVSIGVKLIAPIAMDEGLRFAIREGGRTVGSGVVAKITK</sequence>
<dbReference type="PRINTS" id="PR00315">
    <property type="entry name" value="ELONGATNFCT"/>
</dbReference>
<evidence type="ECO:0000256" key="11">
    <source>
        <dbReference type="ARBA" id="ARBA00063778"/>
    </source>
</evidence>
<dbReference type="Gene3D" id="3.40.50.300">
    <property type="entry name" value="P-loop containing nucleotide triphosphate hydrolases"/>
    <property type="match status" value="1"/>
</dbReference>
<feature type="binding site" evidence="13">
    <location>
        <position position="26"/>
    </location>
    <ligand>
        <name>Mg(2+)</name>
        <dbReference type="ChEBI" id="CHEBI:18420"/>
    </ligand>
</feature>
<evidence type="ECO:0000256" key="1">
    <source>
        <dbReference type="ARBA" id="ARBA00007249"/>
    </source>
</evidence>
<dbReference type="NCBIfam" id="TIGR00485">
    <property type="entry name" value="EF-Tu"/>
    <property type="match status" value="1"/>
</dbReference>
<comment type="function">
    <text evidence="13">GTP hydrolase that promotes the GTP-dependent binding of aminoacyl-tRNA to the A-site of ribosomes during protein biosynthesis.</text>
</comment>
<keyword evidence="2 13" id="KW-0479">Metal-binding</keyword>
<dbReference type="SUPFAM" id="SSF50465">
    <property type="entry name" value="EF-Tu/eEF-1alpha/eIF2-gamma C-terminal domain"/>
    <property type="match status" value="1"/>
</dbReference>
<dbReference type="NCBIfam" id="TIGR00231">
    <property type="entry name" value="small_GTP"/>
    <property type="match status" value="1"/>
</dbReference>
<dbReference type="InterPro" id="IPR027417">
    <property type="entry name" value="P-loop_NTPase"/>
</dbReference>
<keyword evidence="7 13" id="KW-0648">Protein biosynthesis</keyword>
<evidence type="ECO:0000256" key="4">
    <source>
        <dbReference type="ARBA" id="ARBA00022768"/>
    </source>
</evidence>
<evidence type="ECO:0000256" key="2">
    <source>
        <dbReference type="ARBA" id="ARBA00022723"/>
    </source>
</evidence>
<dbReference type="GO" id="GO:0003746">
    <property type="term" value="F:translation elongation factor activity"/>
    <property type="evidence" value="ECO:0007669"/>
    <property type="project" value="UniProtKB-UniRule"/>
</dbReference>
<dbReference type="GO" id="GO:0005829">
    <property type="term" value="C:cytosol"/>
    <property type="evidence" value="ECO:0007669"/>
    <property type="project" value="TreeGrafter"/>
</dbReference>
<gene>
    <name evidence="13 15" type="primary">tuf</name>
    <name evidence="15" type="ORF">AAW00_05870</name>
</gene>
<evidence type="ECO:0000313" key="16">
    <source>
        <dbReference type="Proteomes" id="UP000053464"/>
    </source>
</evidence>
<dbReference type="SUPFAM" id="SSF50447">
    <property type="entry name" value="Translation proteins"/>
    <property type="match status" value="1"/>
</dbReference>
<evidence type="ECO:0000256" key="12">
    <source>
        <dbReference type="ARBA" id="ARBA00064283"/>
    </source>
</evidence>
<feature type="binding site" evidence="13">
    <location>
        <begin position="81"/>
        <end position="85"/>
    </location>
    <ligand>
        <name>GTP</name>
        <dbReference type="ChEBI" id="CHEBI:37565"/>
    </ligand>
</feature>
<dbReference type="NCBIfam" id="NF009372">
    <property type="entry name" value="PRK12735.1"/>
    <property type="match status" value="1"/>
</dbReference>
<evidence type="ECO:0000256" key="5">
    <source>
        <dbReference type="ARBA" id="ARBA00022801"/>
    </source>
</evidence>
<dbReference type="Pfam" id="PF00009">
    <property type="entry name" value="GTP_EFTU"/>
    <property type="match status" value="1"/>
</dbReference>
<keyword evidence="6 13" id="KW-0460">Magnesium</keyword>
<keyword evidence="3 13" id="KW-0547">Nucleotide-binding</keyword>
<protein>
    <recommendedName>
        <fullName evidence="9 13">Elongation factor Tu</fullName>
        <shortName evidence="13">EF-Tu</shortName>
        <ecNumber evidence="13">3.6.5.3</ecNumber>
    </recommendedName>
</protein>
<dbReference type="InterPro" id="IPR041709">
    <property type="entry name" value="EF-Tu_GTP-bd"/>
</dbReference>
<comment type="subcellular location">
    <subcellularLocation>
        <location evidence="13">Cytoplasm</location>
    </subcellularLocation>
</comment>
<dbReference type="FunFam" id="2.40.30.10:FF:000001">
    <property type="entry name" value="Elongation factor Tu"/>
    <property type="match status" value="1"/>
</dbReference>
<keyword evidence="13" id="KW-0963">Cytoplasm</keyword>
<dbReference type="EC" id="3.6.5.3" evidence="13"/>
<dbReference type="GO" id="GO:0003924">
    <property type="term" value="F:GTPase activity"/>
    <property type="evidence" value="ECO:0007669"/>
    <property type="project" value="UniProtKB-UniRule"/>
</dbReference>
<dbReference type="STRING" id="1581420.AAW00_05870"/>
<dbReference type="Gene3D" id="2.40.30.10">
    <property type="entry name" value="Translation factors"/>
    <property type="match status" value="2"/>
</dbReference>
<name>A0A0G9MYR5_9SPHN</name>
<dbReference type="EMBL" id="LBHB01000001">
    <property type="protein sequence ID" value="KLE35886.1"/>
    <property type="molecule type" value="Genomic_DNA"/>
</dbReference>
<feature type="domain" description="Tr-type G" evidence="14">
    <location>
        <begin position="10"/>
        <end position="206"/>
    </location>
</feature>
<feature type="binding site" evidence="13">
    <location>
        <begin position="136"/>
        <end position="139"/>
    </location>
    <ligand>
        <name>GTP</name>
        <dbReference type="ChEBI" id="CHEBI:37565"/>
    </ligand>
</feature>
<evidence type="ECO:0000256" key="9">
    <source>
        <dbReference type="ARBA" id="ARBA00029554"/>
    </source>
</evidence>
<dbReference type="PATRIC" id="fig|1581420.6.peg.1184"/>
<evidence type="ECO:0000256" key="8">
    <source>
        <dbReference type="ARBA" id="ARBA00023134"/>
    </source>
</evidence>